<gene>
    <name evidence="2" type="ORF">ACFQ04_07285</name>
</gene>
<proteinExistence type="predicted"/>
<keyword evidence="3" id="KW-1185">Reference proteome</keyword>
<comment type="caution">
    <text evidence="2">The sequence shown here is derived from an EMBL/GenBank/DDBJ whole genome shotgun (WGS) entry which is preliminary data.</text>
</comment>
<evidence type="ECO:0000313" key="2">
    <source>
        <dbReference type="EMBL" id="MFD0925538.1"/>
    </source>
</evidence>
<evidence type="ECO:0000313" key="3">
    <source>
        <dbReference type="Proteomes" id="UP001597068"/>
    </source>
</evidence>
<dbReference type="RefSeq" id="WP_253646519.1">
    <property type="nucleotide sequence ID" value="NZ_BAAAMO010000002.1"/>
</dbReference>
<sequence length="56" mass="6039">MSNFPHDDESQIGETDEIRREEKVYEAGQSDEEQPTGEIGPDEHSAGGSDGTTDGT</sequence>
<reference evidence="3" key="1">
    <citation type="journal article" date="2019" name="Int. J. Syst. Evol. Microbiol.">
        <title>The Global Catalogue of Microorganisms (GCM) 10K type strain sequencing project: providing services to taxonomists for standard genome sequencing and annotation.</title>
        <authorList>
            <consortium name="The Broad Institute Genomics Platform"/>
            <consortium name="The Broad Institute Genome Sequencing Center for Infectious Disease"/>
            <person name="Wu L."/>
            <person name="Ma J."/>
        </authorList>
    </citation>
    <scope>NUCLEOTIDE SEQUENCE [LARGE SCALE GENOMIC DNA]</scope>
    <source>
        <strain evidence="3">CCUG 50873</strain>
    </source>
</reference>
<feature type="region of interest" description="Disordered" evidence="1">
    <location>
        <begin position="1"/>
        <end position="56"/>
    </location>
</feature>
<dbReference type="Proteomes" id="UP001597068">
    <property type="component" value="Unassembled WGS sequence"/>
</dbReference>
<dbReference type="EMBL" id="JBHTIL010000001">
    <property type="protein sequence ID" value="MFD0925538.1"/>
    <property type="molecule type" value="Genomic_DNA"/>
</dbReference>
<name>A0ABW3G637_9NOCA</name>
<accession>A0ABW3G637</accession>
<organism evidence="2 3">
    <name type="scientific">Williamsia deligens</name>
    <dbReference type="NCBI Taxonomy" id="321325"/>
    <lineage>
        <taxon>Bacteria</taxon>
        <taxon>Bacillati</taxon>
        <taxon>Actinomycetota</taxon>
        <taxon>Actinomycetes</taxon>
        <taxon>Mycobacteriales</taxon>
        <taxon>Nocardiaceae</taxon>
        <taxon>Williamsia</taxon>
    </lineage>
</organism>
<evidence type="ECO:0000256" key="1">
    <source>
        <dbReference type="SAM" id="MobiDB-lite"/>
    </source>
</evidence>
<protein>
    <submittedName>
        <fullName evidence="2">Uncharacterized protein</fullName>
    </submittedName>
</protein>
<feature type="compositionally biased region" description="Basic and acidic residues" evidence="1">
    <location>
        <begin position="16"/>
        <end position="25"/>
    </location>
</feature>